<feature type="domain" description="2Fe-2S ferredoxin-type" evidence="1">
    <location>
        <begin position="7"/>
        <end position="89"/>
    </location>
</feature>
<sequence>MATNKSYTVTLLTSNKEILWDQSKGSLLELSESAGLEPEHSCRVGTCATCATKLVTGTIEYDPEPFMEPSDNHILICCAHPTSDIVIEL</sequence>
<reference evidence="3" key="1">
    <citation type="submission" date="2016-04" db="EMBL/GenBank/DDBJ databases">
        <authorList>
            <person name="Chen L."/>
            <person name="Zhuang W."/>
            <person name="Wang G."/>
        </authorList>
    </citation>
    <scope>NUCLEOTIDE SEQUENCE [LARGE SCALE GENOMIC DNA]</scope>
    <source>
        <strain evidence="3">17621</strain>
    </source>
</reference>
<proteinExistence type="predicted"/>
<dbReference type="InterPro" id="IPR012675">
    <property type="entry name" value="Beta-grasp_dom_sf"/>
</dbReference>
<dbReference type="PROSITE" id="PS00197">
    <property type="entry name" value="2FE2S_FER_1"/>
    <property type="match status" value="1"/>
</dbReference>
<keyword evidence="3" id="KW-1185">Reference proteome</keyword>
<dbReference type="AlphaFoldDB" id="A0A1V9EMX1"/>
<evidence type="ECO:0000259" key="1">
    <source>
        <dbReference type="PROSITE" id="PS51085"/>
    </source>
</evidence>
<dbReference type="SUPFAM" id="SSF54292">
    <property type="entry name" value="2Fe-2S ferredoxin-like"/>
    <property type="match status" value="1"/>
</dbReference>
<dbReference type="InterPro" id="IPR052353">
    <property type="entry name" value="Benzoxazolinone_Detox_Enz"/>
</dbReference>
<dbReference type="InterPro" id="IPR036010">
    <property type="entry name" value="2Fe-2S_ferredoxin-like_sf"/>
</dbReference>
<dbReference type="Proteomes" id="UP000192610">
    <property type="component" value="Unassembled WGS sequence"/>
</dbReference>
<dbReference type="Gene3D" id="3.10.20.30">
    <property type="match status" value="1"/>
</dbReference>
<dbReference type="EMBL" id="LVXG01000023">
    <property type="protein sequence ID" value="OQP47489.1"/>
    <property type="molecule type" value="Genomic_DNA"/>
</dbReference>
<dbReference type="CDD" id="cd00207">
    <property type="entry name" value="fer2"/>
    <property type="match status" value="1"/>
</dbReference>
<comment type="caution">
    <text evidence="2">The sequence shown here is derived from an EMBL/GenBank/DDBJ whole genome shotgun (WGS) entry which is preliminary data.</text>
</comment>
<protein>
    <recommendedName>
        <fullName evidence="1">2Fe-2S ferredoxin-type domain-containing protein</fullName>
    </recommendedName>
</protein>
<evidence type="ECO:0000313" key="3">
    <source>
        <dbReference type="Proteomes" id="UP000192610"/>
    </source>
</evidence>
<accession>A0A1V9EMX1</accession>
<dbReference type="STRING" id="354355.SAMN05660816_01695"/>
<dbReference type="PANTHER" id="PTHR30212:SF2">
    <property type="entry name" value="PROTEIN YIIM"/>
    <property type="match status" value="1"/>
</dbReference>
<organism evidence="2 3">
    <name type="scientific">Niastella yeongjuensis</name>
    <dbReference type="NCBI Taxonomy" id="354355"/>
    <lineage>
        <taxon>Bacteria</taxon>
        <taxon>Pseudomonadati</taxon>
        <taxon>Bacteroidota</taxon>
        <taxon>Chitinophagia</taxon>
        <taxon>Chitinophagales</taxon>
        <taxon>Chitinophagaceae</taxon>
        <taxon>Niastella</taxon>
    </lineage>
</organism>
<dbReference type="InterPro" id="IPR001041">
    <property type="entry name" value="2Fe-2S_ferredoxin-type"/>
</dbReference>
<dbReference type="GO" id="GO:0051537">
    <property type="term" value="F:2 iron, 2 sulfur cluster binding"/>
    <property type="evidence" value="ECO:0007669"/>
    <property type="project" value="InterPro"/>
</dbReference>
<gene>
    <name evidence="2" type="ORF">A4H97_08340</name>
</gene>
<dbReference type="Pfam" id="PF00111">
    <property type="entry name" value="Fer2"/>
    <property type="match status" value="1"/>
</dbReference>
<dbReference type="InterPro" id="IPR006058">
    <property type="entry name" value="2Fe2S_fd_BS"/>
</dbReference>
<dbReference type="PANTHER" id="PTHR30212">
    <property type="entry name" value="PROTEIN YIIM"/>
    <property type="match status" value="1"/>
</dbReference>
<name>A0A1V9EMX1_9BACT</name>
<dbReference type="RefSeq" id="WP_165758982.1">
    <property type="nucleotide sequence ID" value="NZ_FOCZ01000002.1"/>
</dbReference>
<dbReference type="PROSITE" id="PS51085">
    <property type="entry name" value="2FE2S_FER_2"/>
    <property type="match status" value="1"/>
</dbReference>
<evidence type="ECO:0000313" key="2">
    <source>
        <dbReference type="EMBL" id="OQP47489.1"/>
    </source>
</evidence>